<dbReference type="Gene3D" id="2.130.10.10">
    <property type="entry name" value="YVTN repeat-like/Quinoprotein amine dehydrogenase"/>
    <property type="match status" value="1"/>
</dbReference>
<dbReference type="GO" id="GO:0005813">
    <property type="term" value="C:centrosome"/>
    <property type="evidence" value="ECO:0007669"/>
    <property type="project" value="TreeGrafter"/>
</dbReference>
<organism evidence="1">
    <name type="scientific">Arion vulgaris</name>
    <dbReference type="NCBI Taxonomy" id="1028688"/>
    <lineage>
        <taxon>Eukaryota</taxon>
        <taxon>Metazoa</taxon>
        <taxon>Spiralia</taxon>
        <taxon>Lophotrochozoa</taxon>
        <taxon>Mollusca</taxon>
        <taxon>Gastropoda</taxon>
        <taxon>Heterobranchia</taxon>
        <taxon>Euthyneura</taxon>
        <taxon>Panpulmonata</taxon>
        <taxon>Eupulmonata</taxon>
        <taxon>Stylommatophora</taxon>
        <taxon>Helicina</taxon>
        <taxon>Arionoidea</taxon>
        <taxon>Arionidae</taxon>
        <taxon>Arion</taxon>
    </lineage>
</organism>
<dbReference type="SMART" id="SM00320">
    <property type="entry name" value="WD40"/>
    <property type="match status" value="3"/>
</dbReference>
<accession>A0A0B6ZB09</accession>
<protein>
    <submittedName>
        <fullName evidence="1">Uncharacterized protein</fullName>
    </submittedName>
</protein>
<dbReference type="Pfam" id="PF00400">
    <property type="entry name" value="WD40"/>
    <property type="match status" value="2"/>
</dbReference>
<reference evidence="1" key="1">
    <citation type="submission" date="2014-12" db="EMBL/GenBank/DDBJ databases">
        <title>Insight into the proteome of Arion vulgaris.</title>
        <authorList>
            <person name="Aradska J."/>
            <person name="Bulat T."/>
            <person name="Smidak R."/>
            <person name="Sarate P."/>
            <person name="Gangsoo J."/>
            <person name="Sialana F."/>
            <person name="Bilban M."/>
            <person name="Lubec G."/>
        </authorList>
    </citation>
    <scope>NUCLEOTIDE SEQUENCE</scope>
    <source>
        <tissue evidence="1">Skin</tissue>
    </source>
</reference>
<dbReference type="PANTHER" id="PTHR44414">
    <property type="entry name" value="PROTEIN NEDD1"/>
    <property type="match status" value="1"/>
</dbReference>
<dbReference type="SUPFAM" id="SSF50978">
    <property type="entry name" value="WD40 repeat-like"/>
    <property type="match status" value="1"/>
</dbReference>
<dbReference type="GO" id="GO:0036064">
    <property type="term" value="C:ciliary basal body"/>
    <property type="evidence" value="ECO:0007669"/>
    <property type="project" value="TreeGrafter"/>
</dbReference>
<dbReference type="InterPro" id="IPR052818">
    <property type="entry name" value="NEDD1_Spindle_Assembly"/>
</dbReference>
<dbReference type="InterPro" id="IPR001680">
    <property type="entry name" value="WD40_rpt"/>
</dbReference>
<dbReference type="GO" id="GO:0005814">
    <property type="term" value="C:centriole"/>
    <property type="evidence" value="ECO:0007669"/>
    <property type="project" value="TreeGrafter"/>
</dbReference>
<feature type="non-terminal residue" evidence="1">
    <location>
        <position position="1"/>
    </location>
</feature>
<name>A0A0B6ZB09_9EUPU</name>
<sequence length="180" mass="19885">QFNPFNGSISDFTWSHDGSSIASCSSSDNTVYVRLTTPLQSIPSDTFVLPAGCQCLDYNSSSRFLLCGCVDGSLHIWDSKSRAIKNSYTQKSKHPVTVVRWNWNDTYVSLGFENGNILLYNVATGQASSPLVTPSINTIRQLKYNPYSKSSLASVSDGGAVNFWDTNTRRLVHAFTETHQ</sequence>
<evidence type="ECO:0000313" key="1">
    <source>
        <dbReference type="EMBL" id="CEK65116.1"/>
    </source>
</evidence>
<dbReference type="GO" id="GO:0007020">
    <property type="term" value="P:microtubule nucleation"/>
    <property type="evidence" value="ECO:0007669"/>
    <property type="project" value="TreeGrafter"/>
</dbReference>
<dbReference type="InterPro" id="IPR036322">
    <property type="entry name" value="WD40_repeat_dom_sf"/>
</dbReference>
<dbReference type="GO" id="GO:0000922">
    <property type="term" value="C:spindle pole"/>
    <property type="evidence" value="ECO:0007669"/>
    <property type="project" value="TreeGrafter"/>
</dbReference>
<dbReference type="EMBL" id="HACG01018251">
    <property type="protein sequence ID" value="CEK65116.1"/>
    <property type="molecule type" value="Transcribed_RNA"/>
</dbReference>
<dbReference type="PANTHER" id="PTHR44414:SF1">
    <property type="entry name" value="PROTEIN NEDD1"/>
    <property type="match status" value="1"/>
</dbReference>
<gene>
    <name evidence="1" type="primary">ORF53954</name>
</gene>
<feature type="non-terminal residue" evidence="1">
    <location>
        <position position="180"/>
    </location>
</feature>
<dbReference type="GO" id="GO:0005737">
    <property type="term" value="C:cytoplasm"/>
    <property type="evidence" value="ECO:0007669"/>
    <property type="project" value="TreeGrafter"/>
</dbReference>
<dbReference type="InterPro" id="IPR015943">
    <property type="entry name" value="WD40/YVTN_repeat-like_dom_sf"/>
</dbReference>
<dbReference type="GO" id="GO:0043015">
    <property type="term" value="F:gamma-tubulin binding"/>
    <property type="evidence" value="ECO:0007669"/>
    <property type="project" value="TreeGrafter"/>
</dbReference>
<dbReference type="GO" id="GO:0000278">
    <property type="term" value="P:mitotic cell cycle"/>
    <property type="evidence" value="ECO:0007669"/>
    <property type="project" value="TreeGrafter"/>
</dbReference>
<proteinExistence type="predicted"/>
<dbReference type="AlphaFoldDB" id="A0A0B6ZB09"/>